<evidence type="ECO:0000313" key="3">
    <source>
        <dbReference type="Proteomes" id="UP001161064"/>
    </source>
</evidence>
<protein>
    <recommendedName>
        <fullName evidence="1">PhoD-like phosphatase metallophosphatase domain-containing protein</fullName>
    </recommendedName>
</protein>
<gene>
    <name evidence="2" type="ORF">PsB1_0349</name>
</gene>
<dbReference type="RefSeq" id="WP_284358680.1">
    <property type="nucleotide sequence ID" value="NZ_BPFZ01000002.1"/>
</dbReference>
<name>A0ABQ4PT65_9PROT</name>
<sequence>MHTTRRDALILGAAMAAPVASHASDWHALSGKRLNKIAYGSCAHQDKDQPIWDAIVAEKPDLFLFLGDNVYLDTRDVSEMKAKYAKLAAKPGFQKLRETTPIIAMWDDHDFGENDAGVEYPKKNEARQLFCDFWGEAATSPRRTREGIYTSFVFGPAGQRVQIILPDLRFNRSEIIKLDLGGKPYDVWAKELEKAGQMVPGPYARNPDLKASMLGEAQWQWLEAQLREPADVRIFASSLQVLADFAGWEGWINYAQDHQRLISTIRKTKANGLICLSGDTHYAEVSRLDTNVPYPIWDFTSSGLTEVWPVLPPNALRVGDVYRARNFGLITFDWAKRPKPSLTVEIRGEQGQVAISQIVSVADLQVNNSSSPHG</sequence>
<dbReference type="SUPFAM" id="SSF56300">
    <property type="entry name" value="Metallo-dependent phosphatases"/>
    <property type="match status" value="1"/>
</dbReference>
<dbReference type="InterPro" id="IPR038607">
    <property type="entry name" value="PhoD-like_sf"/>
</dbReference>
<comment type="caution">
    <text evidence="2">The sequence shown here is derived from an EMBL/GenBank/DDBJ whole genome shotgun (WGS) entry which is preliminary data.</text>
</comment>
<dbReference type="EMBL" id="BPFZ01000002">
    <property type="protein sequence ID" value="GIU66195.1"/>
    <property type="molecule type" value="Genomic_DNA"/>
</dbReference>
<proteinExistence type="predicted"/>
<dbReference type="CDD" id="cd07389">
    <property type="entry name" value="MPP_PhoD"/>
    <property type="match status" value="1"/>
</dbReference>
<keyword evidence="3" id="KW-1185">Reference proteome</keyword>
<dbReference type="InterPro" id="IPR018946">
    <property type="entry name" value="PhoD-like_MPP"/>
</dbReference>
<reference evidence="2" key="2">
    <citation type="journal article" date="2023" name="ISME Commun">
        <title>Characterization of a bloom-associated alphaproteobacterial lineage, 'Candidatus Phycosocius': insights into freshwater algal-bacterial interactions.</title>
        <authorList>
            <person name="Tanabe Y."/>
            <person name="Yamaguchi H."/>
            <person name="Yoshida M."/>
            <person name="Kai A."/>
            <person name="Okazaki Y."/>
        </authorList>
    </citation>
    <scope>NUCLEOTIDE SEQUENCE</scope>
    <source>
        <strain evidence="2">BOTRYCO-1</strain>
    </source>
</reference>
<reference evidence="2" key="1">
    <citation type="submission" date="2021-05" db="EMBL/GenBank/DDBJ databases">
        <authorList>
            <person name="Tanabe Y."/>
        </authorList>
    </citation>
    <scope>NUCLEOTIDE SEQUENCE</scope>
    <source>
        <strain evidence="2">BOTRYCO-1</strain>
    </source>
</reference>
<evidence type="ECO:0000313" key="2">
    <source>
        <dbReference type="EMBL" id="GIU66195.1"/>
    </source>
</evidence>
<dbReference type="InterPro" id="IPR029052">
    <property type="entry name" value="Metallo-depent_PP-like"/>
</dbReference>
<feature type="domain" description="PhoD-like phosphatase metallophosphatase" evidence="1">
    <location>
        <begin position="39"/>
        <end position="305"/>
    </location>
</feature>
<accession>A0ABQ4PT65</accession>
<dbReference type="Gene3D" id="3.60.21.70">
    <property type="entry name" value="PhoD-like phosphatase"/>
    <property type="match status" value="1"/>
</dbReference>
<dbReference type="Pfam" id="PF09423">
    <property type="entry name" value="PhoD"/>
    <property type="match status" value="1"/>
</dbReference>
<dbReference type="PANTHER" id="PTHR33987">
    <property type="entry name" value="CALCINEURIN-LIKE METALLO-PHOSPHOESTERASE SUPERFAMILY PROTEIN"/>
    <property type="match status" value="1"/>
</dbReference>
<dbReference type="PANTHER" id="PTHR33987:SF1">
    <property type="entry name" value="CALCINEURIN-LIKE METALLO-PHOSPHOESTERASE SUPERFAMILY PROTEIN"/>
    <property type="match status" value="1"/>
</dbReference>
<organism evidence="2 3">
    <name type="scientific">Candidatus Phycosocius spiralis</name>
    <dbReference type="NCBI Taxonomy" id="2815099"/>
    <lineage>
        <taxon>Bacteria</taxon>
        <taxon>Pseudomonadati</taxon>
        <taxon>Pseudomonadota</taxon>
        <taxon>Alphaproteobacteria</taxon>
        <taxon>Caulobacterales</taxon>
        <taxon>Caulobacterales incertae sedis</taxon>
        <taxon>Candidatus Phycosocius</taxon>
    </lineage>
</organism>
<dbReference type="Proteomes" id="UP001161064">
    <property type="component" value="Unassembled WGS sequence"/>
</dbReference>
<evidence type="ECO:0000259" key="1">
    <source>
        <dbReference type="Pfam" id="PF09423"/>
    </source>
</evidence>